<evidence type="ECO:0000313" key="2">
    <source>
        <dbReference type="Proteomes" id="UP000024635"/>
    </source>
</evidence>
<dbReference type="Proteomes" id="UP000024635">
    <property type="component" value="Unassembled WGS sequence"/>
</dbReference>
<reference evidence="2" key="1">
    <citation type="journal article" date="2015" name="Nat. Genet.">
        <title>The genome and transcriptome of the zoonotic hookworm Ancylostoma ceylanicum identify infection-specific gene families.</title>
        <authorList>
            <person name="Schwarz E.M."/>
            <person name="Hu Y."/>
            <person name="Antoshechkin I."/>
            <person name="Miller M.M."/>
            <person name="Sternberg P.W."/>
            <person name="Aroian R.V."/>
        </authorList>
    </citation>
    <scope>NUCLEOTIDE SEQUENCE</scope>
    <source>
        <strain evidence="2">HY135</strain>
    </source>
</reference>
<evidence type="ECO:0000313" key="1">
    <source>
        <dbReference type="EMBL" id="EYC26631.1"/>
    </source>
</evidence>
<name>A0A016VH77_9BILA</name>
<organism evidence="1 2">
    <name type="scientific">Ancylostoma ceylanicum</name>
    <dbReference type="NCBI Taxonomy" id="53326"/>
    <lineage>
        <taxon>Eukaryota</taxon>
        <taxon>Metazoa</taxon>
        <taxon>Ecdysozoa</taxon>
        <taxon>Nematoda</taxon>
        <taxon>Chromadorea</taxon>
        <taxon>Rhabditida</taxon>
        <taxon>Rhabditina</taxon>
        <taxon>Rhabditomorpha</taxon>
        <taxon>Strongyloidea</taxon>
        <taxon>Ancylostomatidae</taxon>
        <taxon>Ancylostomatinae</taxon>
        <taxon>Ancylostoma</taxon>
    </lineage>
</organism>
<sequence length="96" mass="10999">MVSFFDGILFRSFAKPFYSDFTGRIQILDLPPNKPMPPDQFAAAAMLAARTHERMTKQSKLIPKCVSKRSLVYRITTHGKHGWFARSKFQESHPGQ</sequence>
<accession>A0A016VH77</accession>
<gene>
    <name evidence="1" type="primary">Acey_s0010.g878</name>
    <name evidence="1" type="ORF">Y032_0010g878</name>
</gene>
<protein>
    <submittedName>
        <fullName evidence="1">Uncharacterized protein</fullName>
    </submittedName>
</protein>
<keyword evidence="2" id="KW-1185">Reference proteome</keyword>
<proteinExistence type="predicted"/>
<comment type="caution">
    <text evidence="1">The sequence shown here is derived from an EMBL/GenBank/DDBJ whole genome shotgun (WGS) entry which is preliminary data.</text>
</comment>
<dbReference type="EMBL" id="JARK01001346">
    <property type="protein sequence ID" value="EYC26631.1"/>
    <property type="molecule type" value="Genomic_DNA"/>
</dbReference>
<dbReference type="AlphaFoldDB" id="A0A016VH77"/>